<sequence length="202" mass="22738">MHTDLLAHIARYVALAPAEAQLVRDHLVLQTVPRKAHLLVAGQPCCASYFVLHGCLRMYFITEKGTEQITRFALENWWLADYASLLSQRPSQFFVQAVEATTVSVLDYARQEELLARVPALERYFRLVLQRVAAADQTRPVFQFGLSAEELYHHFVASFPGFAQRVPQYMLASYLGFTPEFLSKIRARPPAGKAGPLGAQIS</sequence>
<evidence type="ECO:0000313" key="3">
    <source>
        <dbReference type="Proteomes" id="UP000177506"/>
    </source>
</evidence>
<evidence type="ECO:0000313" key="2">
    <source>
        <dbReference type="EMBL" id="OGX92292.1"/>
    </source>
</evidence>
<dbReference type="RefSeq" id="WP_070739078.1">
    <property type="nucleotide sequence ID" value="NZ_MDZA01000001.1"/>
</dbReference>
<dbReference type="EMBL" id="MDZA01000001">
    <property type="protein sequence ID" value="OGX92292.1"/>
    <property type="molecule type" value="Genomic_DNA"/>
</dbReference>
<dbReference type="Pfam" id="PF00027">
    <property type="entry name" value="cNMP_binding"/>
    <property type="match status" value="1"/>
</dbReference>
<dbReference type="InterPro" id="IPR000595">
    <property type="entry name" value="cNMP-bd_dom"/>
</dbReference>
<dbReference type="Gene3D" id="2.60.120.10">
    <property type="entry name" value="Jelly Rolls"/>
    <property type="match status" value="1"/>
</dbReference>
<dbReference type="Proteomes" id="UP000177506">
    <property type="component" value="Unassembled WGS sequence"/>
</dbReference>
<dbReference type="OrthoDB" id="667553at2"/>
<keyword evidence="3" id="KW-1185">Reference proteome</keyword>
<name>A0A1G1TN37_9BACT</name>
<comment type="caution">
    <text evidence="2">The sequence shown here is derived from an EMBL/GenBank/DDBJ whole genome shotgun (WGS) entry which is preliminary data.</text>
</comment>
<gene>
    <name evidence="2" type="ORF">BEN49_16420</name>
</gene>
<evidence type="ECO:0000259" key="1">
    <source>
        <dbReference type="Pfam" id="PF00027"/>
    </source>
</evidence>
<dbReference type="InterPro" id="IPR014710">
    <property type="entry name" value="RmlC-like_jellyroll"/>
</dbReference>
<dbReference type="InterPro" id="IPR018490">
    <property type="entry name" value="cNMP-bd_dom_sf"/>
</dbReference>
<dbReference type="CDD" id="cd00038">
    <property type="entry name" value="CAP_ED"/>
    <property type="match status" value="1"/>
</dbReference>
<proteinExistence type="predicted"/>
<feature type="domain" description="Cyclic nucleotide-binding" evidence="1">
    <location>
        <begin position="30"/>
        <end position="117"/>
    </location>
</feature>
<reference evidence="2 3" key="1">
    <citation type="submission" date="2016-08" db="EMBL/GenBank/DDBJ databases">
        <title>Hymenobacter coccineus sp. nov., Hymenobacter lapidarius sp. nov. and Hymenobacter glacialis sp. nov., isolated from Antarctic soil.</title>
        <authorList>
            <person name="Sedlacek I."/>
            <person name="Kralova S."/>
            <person name="Kyrova K."/>
            <person name="Maslanova I."/>
            <person name="Stankova E."/>
            <person name="Vrbovska V."/>
            <person name="Nemec M."/>
            <person name="Bartak M."/>
            <person name="Svec P."/>
            <person name="Busse H.-J."/>
            <person name="Pantucek R."/>
        </authorList>
    </citation>
    <scope>NUCLEOTIDE SEQUENCE [LARGE SCALE GENOMIC DNA]</scope>
    <source>
        <strain evidence="2 3">CCM 8649</strain>
    </source>
</reference>
<dbReference type="AlphaFoldDB" id="A0A1G1TN37"/>
<dbReference type="SUPFAM" id="SSF51206">
    <property type="entry name" value="cAMP-binding domain-like"/>
    <property type="match status" value="1"/>
</dbReference>
<organism evidence="2 3">
    <name type="scientific">Hymenobacter coccineus</name>
    <dbReference type="NCBI Taxonomy" id="1908235"/>
    <lineage>
        <taxon>Bacteria</taxon>
        <taxon>Pseudomonadati</taxon>
        <taxon>Bacteroidota</taxon>
        <taxon>Cytophagia</taxon>
        <taxon>Cytophagales</taxon>
        <taxon>Hymenobacteraceae</taxon>
        <taxon>Hymenobacter</taxon>
    </lineage>
</organism>
<protein>
    <submittedName>
        <fullName evidence="2">Cyclic nucleotide-binding protein</fullName>
    </submittedName>
</protein>
<accession>A0A1G1TN37</accession>